<proteinExistence type="predicted"/>
<dbReference type="KEGG" id="cgt:cgR_p0026"/>
<evidence type="ECO:0000256" key="1">
    <source>
        <dbReference type="SAM" id="MobiDB-lite"/>
    </source>
</evidence>
<sequence>MKIATLDEAMRYAEALSGAGMIPDKFKRQPANVLVAHEIAQTMGESTWVVMSELYFVGAVPTFSAKYMRSRVRQAGHKLRETFDHETKTAKAVIIRADDPDFEHVAVWDEAKARAHGIWDKGHWKKNPELMMKNRAVSEVIREACYEVMAGIAYSTDEARDFVKMDSRRMDDSANAPQEPRPQVAQQDKPVEYWNGGNATQRTREEWVKAFSEQLVQAEKDLDAEKLSKLGEYVEKHSDGELVRMAQQTINRMSVGGEVYEAEVVEPAEPAEAA</sequence>
<name>A0AB72VF85_CORGB</name>
<gene>
    <name evidence="2" type="ordered locus">cgR_p0026</name>
</gene>
<accession>A0AB72VF85</accession>
<reference evidence="2" key="1">
    <citation type="journal article" date="2007" name="Microbiology">
        <title>Comparative analysis of the Corynebacterium glutamicum group and complete genome sequence of strain R.</title>
        <authorList>
            <person name="Yukawa H."/>
            <person name="Omumasaba C.A."/>
            <person name="Nonaka H."/>
            <person name="Kos P."/>
            <person name="Okai N."/>
            <person name="Suzuki N."/>
            <person name="Suda M."/>
            <person name="Tsuge Y."/>
            <person name="Watanabe J."/>
            <person name="Ikeda Y."/>
            <person name="Vertes A.A."/>
            <person name="Inui M."/>
        </authorList>
    </citation>
    <scope>NUCLEOTIDE SEQUENCE</scope>
    <source>
        <strain evidence="2">R</strain>
        <plasmid evidence="2">pCGR1</plasmid>
    </source>
</reference>
<feature type="region of interest" description="Disordered" evidence="1">
    <location>
        <begin position="169"/>
        <end position="193"/>
    </location>
</feature>
<protein>
    <submittedName>
        <fullName evidence="2">Uncharacterized protein</fullName>
    </submittedName>
</protein>
<dbReference type="EMBL" id="AP009045">
    <property type="protein sequence ID" value="BAF56039.1"/>
    <property type="molecule type" value="Genomic_DNA"/>
</dbReference>
<dbReference type="AlphaFoldDB" id="A0AB72VF85"/>
<organism evidence="2">
    <name type="scientific">Corynebacterium glutamicum (strain R)</name>
    <dbReference type="NCBI Taxonomy" id="340322"/>
    <lineage>
        <taxon>Bacteria</taxon>
        <taxon>Bacillati</taxon>
        <taxon>Actinomycetota</taxon>
        <taxon>Actinomycetes</taxon>
        <taxon>Mycobacteriales</taxon>
        <taxon>Corynebacteriaceae</taxon>
        <taxon>Corynebacterium</taxon>
    </lineage>
</organism>
<evidence type="ECO:0000313" key="2">
    <source>
        <dbReference type="EMBL" id="BAF56039.1"/>
    </source>
</evidence>
<keyword evidence="2" id="KW-0614">Plasmid</keyword>
<dbReference type="Proteomes" id="UP000006698">
    <property type="component" value="Plasmid pCGR1"/>
</dbReference>
<geneLocation type="plasmid" evidence="2">
    <name>pCGR1</name>
</geneLocation>